<reference evidence="5 6" key="1">
    <citation type="submission" date="2017-11" db="EMBL/GenBank/DDBJ databases">
        <title>Sequencing the genomes of 1000 actinobacteria strains.</title>
        <authorList>
            <person name="Klenk H.-P."/>
        </authorList>
    </citation>
    <scope>NUCLEOTIDE SEQUENCE [LARGE SCALE GENOMIC DNA]</scope>
    <source>
        <strain evidence="5 6">DSM 12798</strain>
    </source>
</reference>
<keyword evidence="1" id="KW-0805">Transcription regulation</keyword>
<evidence type="ECO:0000313" key="6">
    <source>
        <dbReference type="Proteomes" id="UP000229263"/>
    </source>
</evidence>
<evidence type="ECO:0000259" key="4">
    <source>
        <dbReference type="PROSITE" id="PS50995"/>
    </source>
</evidence>
<dbReference type="PANTHER" id="PTHR39515">
    <property type="entry name" value="CONSERVED PROTEIN"/>
    <property type="match status" value="1"/>
</dbReference>
<evidence type="ECO:0000256" key="3">
    <source>
        <dbReference type="ARBA" id="ARBA00023163"/>
    </source>
</evidence>
<dbReference type="PANTHER" id="PTHR39515:SF2">
    <property type="entry name" value="HTH-TYPE TRANSCRIPTIONAL REGULATOR RV0880"/>
    <property type="match status" value="1"/>
</dbReference>
<dbReference type="InterPro" id="IPR000835">
    <property type="entry name" value="HTH_MarR-typ"/>
</dbReference>
<dbReference type="Proteomes" id="UP000229263">
    <property type="component" value="Unassembled WGS sequence"/>
</dbReference>
<comment type="caution">
    <text evidence="5">The sequence shown here is derived from an EMBL/GenBank/DDBJ whole genome shotgun (WGS) entry which is preliminary data.</text>
</comment>
<dbReference type="RefSeq" id="WP_066138799.1">
    <property type="nucleotide sequence ID" value="NZ_PGEY01000001.1"/>
</dbReference>
<dbReference type="Gene3D" id="1.10.10.10">
    <property type="entry name" value="Winged helix-like DNA-binding domain superfamily/Winged helix DNA-binding domain"/>
    <property type="match status" value="1"/>
</dbReference>
<dbReference type="InterPro" id="IPR023187">
    <property type="entry name" value="Tscrpt_reg_MarR-type_CS"/>
</dbReference>
<keyword evidence="6" id="KW-1185">Reference proteome</keyword>
<dbReference type="SUPFAM" id="SSF46785">
    <property type="entry name" value="Winged helix' DNA-binding domain"/>
    <property type="match status" value="1"/>
</dbReference>
<feature type="domain" description="HTH marR-type" evidence="4">
    <location>
        <begin position="1"/>
        <end position="142"/>
    </location>
</feature>
<dbReference type="SMART" id="SM00347">
    <property type="entry name" value="HTH_MARR"/>
    <property type="match status" value="1"/>
</dbReference>
<protein>
    <submittedName>
        <fullName evidence="5">DNA-binding MarR family transcriptional regulator</fullName>
    </submittedName>
</protein>
<dbReference type="EMBL" id="PGEY01000001">
    <property type="protein sequence ID" value="PJJ44098.1"/>
    <property type="molecule type" value="Genomic_DNA"/>
</dbReference>
<dbReference type="InterPro" id="IPR036388">
    <property type="entry name" value="WH-like_DNA-bd_sf"/>
</dbReference>
<dbReference type="PROSITE" id="PS50995">
    <property type="entry name" value="HTH_MARR_2"/>
    <property type="match status" value="1"/>
</dbReference>
<name>A0ABX4MXL5_9MICC</name>
<keyword evidence="3" id="KW-0804">Transcription</keyword>
<dbReference type="Pfam" id="PF01047">
    <property type="entry name" value="MarR"/>
    <property type="match status" value="1"/>
</dbReference>
<dbReference type="Gene3D" id="1.10.287.100">
    <property type="match status" value="1"/>
</dbReference>
<keyword evidence="2 5" id="KW-0238">DNA-binding</keyword>
<proteinExistence type="predicted"/>
<dbReference type="InterPro" id="IPR036390">
    <property type="entry name" value="WH_DNA-bd_sf"/>
</dbReference>
<sequence length="155" mass="16320">MSDPSTEASDIATGVALASGTMSRLLGRAAGQGRSVTAWRVLSTLDRLGPQRVGDLAVEQRVAQPTMTGLVIRMENDGLVQRQPDPKDGRASLVSLTGEGKEAIVAYRQRAIASLAGGIDSFSAEERQVMAQAVPLLQRLNGQVAAQLDTHGQQA</sequence>
<evidence type="ECO:0000256" key="1">
    <source>
        <dbReference type="ARBA" id="ARBA00023015"/>
    </source>
</evidence>
<organism evidence="5 6">
    <name type="scientific">Glutamicibacter mysorens</name>
    <dbReference type="NCBI Taxonomy" id="257984"/>
    <lineage>
        <taxon>Bacteria</taxon>
        <taxon>Bacillati</taxon>
        <taxon>Actinomycetota</taxon>
        <taxon>Actinomycetes</taxon>
        <taxon>Micrococcales</taxon>
        <taxon>Micrococcaceae</taxon>
        <taxon>Glutamicibacter</taxon>
    </lineage>
</organism>
<evidence type="ECO:0000256" key="2">
    <source>
        <dbReference type="ARBA" id="ARBA00023125"/>
    </source>
</evidence>
<dbReference type="GO" id="GO:0003677">
    <property type="term" value="F:DNA binding"/>
    <property type="evidence" value="ECO:0007669"/>
    <property type="project" value="UniProtKB-KW"/>
</dbReference>
<evidence type="ECO:0000313" key="5">
    <source>
        <dbReference type="EMBL" id="PJJ44098.1"/>
    </source>
</evidence>
<accession>A0ABX4MXL5</accession>
<dbReference type="InterPro" id="IPR052526">
    <property type="entry name" value="HTH-type_Bedaq_tolerance"/>
</dbReference>
<gene>
    <name evidence="5" type="ORF">ATK23_1317</name>
</gene>
<dbReference type="PROSITE" id="PS01117">
    <property type="entry name" value="HTH_MARR_1"/>
    <property type="match status" value="1"/>
</dbReference>